<name>A0A1G5R9L4_9RHOB</name>
<keyword evidence="3 6" id="KW-0238">DNA-binding</keyword>
<dbReference type="InterPro" id="IPR050950">
    <property type="entry name" value="HTH-type_LysR_regulators"/>
</dbReference>
<gene>
    <name evidence="6" type="ORF">SAMN04488118_1119</name>
</gene>
<dbReference type="Pfam" id="PF03466">
    <property type="entry name" value="LysR_substrate"/>
    <property type="match status" value="1"/>
</dbReference>
<feature type="domain" description="HTH lysR-type" evidence="5">
    <location>
        <begin position="1"/>
        <end position="58"/>
    </location>
</feature>
<dbReference type="SUPFAM" id="SSF53850">
    <property type="entry name" value="Periplasmic binding protein-like II"/>
    <property type="match status" value="1"/>
</dbReference>
<reference evidence="6 7" key="1">
    <citation type="submission" date="2016-10" db="EMBL/GenBank/DDBJ databases">
        <authorList>
            <person name="de Groot N.N."/>
        </authorList>
    </citation>
    <scope>NUCLEOTIDE SEQUENCE [LARGE SCALE GENOMIC DNA]</scope>
    <source>
        <strain evidence="6 7">U95</strain>
    </source>
</reference>
<dbReference type="PROSITE" id="PS50931">
    <property type="entry name" value="HTH_LYSR"/>
    <property type="match status" value="1"/>
</dbReference>
<proteinExistence type="inferred from homology"/>
<accession>A0A1G5R9L4</accession>
<dbReference type="Pfam" id="PF00126">
    <property type="entry name" value="HTH_1"/>
    <property type="match status" value="1"/>
</dbReference>
<evidence type="ECO:0000313" key="7">
    <source>
        <dbReference type="Proteomes" id="UP000198767"/>
    </source>
</evidence>
<dbReference type="EMBL" id="FMWG01000011">
    <property type="protein sequence ID" value="SCZ70783.1"/>
    <property type="molecule type" value="Genomic_DNA"/>
</dbReference>
<keyword evidence="2" id="KW-0805">Transcription regulation</keyword>
<comment type="similarity">
    <text evidence="1">Belongs to the LysR transcriptional regulatory family.</text>
</comment>
<dbReference type="Gene3D" id="3.40.190.10">
    <property type="entry name" value="Periplasmic binding protein-like II"/>
    <property type="match status" value="2"/>
</dbReference>
<dbReference type="RefSeq" id="WP_090220420.1">
    <property type="nucleotide sequence ID" value="NZ_FMWG01000011.1"/>
</dbReference>
<dbReference type="InterPro" id="IPR005119">
    <property type="entry name" value="LysR_subst-bd"/>
</dbReference>
<dbReference type="InterPro" id="IPR036390">
    <property type="entry name" value="WH_DNA-bd_sf"/>
</dbReference>
<evidence type="ECO:0000256" key="3">
    <source>
        <dbReference type="ARBA" id="ARBA00023125"/>
    </source>
</evidence>
<dbReference type="GO" id="GO:0003700">
    <property type="term" value="F:DNA-binding transcription factor activity"/>
    <property type="evidence" value="ECO:0007669"/>
    <property type="project" value="InterPro"/>
</dbReference>
<dbReference type="PANTHER" id="PTHR30419">
    <property type="entry name" value="HTH-TYPE TRANSCRIPTIONAL REGULATOR YBHD"/>
    <property type="match status" value="1"/>
</dbReference>
<dbReference type="InterPro" id="IPR000847">
    <property type="entry name" value="LysR_HTH_N"/>
</dbReference>
<dbReference type="GO" id="GO:0003677">
    <property type="term" value="F:DNA binding"/>
    <property type="evidence" value="ECO:0007669"/>
    <property type="project" value="UniProtKB-KW"/>
</dbReference>
<dbReference type="GO" id="GO:0005829">
    <property type="term" value="C:cytosol"/>
    <property type="evidence" value="ECO:0007669"/>
    <property type="project" value="TreeGrafter"/>
</dbReference>
<dbReference type="CDD" id="cd05466">
    <property type="entry name" value="PBP2_LTTR_substrate"/>
    <property type="match status" value="1"/>
</dbReference>
<dbReference type="InterPro" id="IPR036388">
    <property type="entry name" value="WH-like_DNA-bd_sf"/>
</dbReference>
<keyword evidence="7" id="KW-1185">Reference proteome</keyword>
<dbReference type="Gene3D" id="1.10.10.10">
    <property type="entry name" value="Winged helix-like DNA-binding domain superfamily/Winged helix DNA-binding domain"/>
    <property type="match status" value="1"/>
</dbReference>
<dbReference type="PRINTS" id="PR00039">
    <property type="entry name" value="HTHLYSR"/>
</dbReference>
<dbReference type="Proteomes" id="UP000198767">
    <property type="component" value="Unassembled WGS sequence"/>
</dbReference>
<sequence length="297" mass="32762">MNFQQLKFAVAVADTGSFTKAADLCCVTQPALSNAVAQLEDELGAQLFKRTTRSVTLTTFGQKLMEEMRDIGKARDRLYRQASDLLEQDTQSVRIGMSPLVSDEFVSNLMSRVRRSDNQLTLVLSEMNKGDIGPGLEAGLIDFGLVPSPPPHSDDMISHQIYSEPLLFLSGNMQTAPSSPITLDALEGQMMLMVDDACGLANAVRKLFIEHQISLKEYEGRALSYHVLEKWTQLGIGSTLLPASKVQNLDYARHLSNRSGQVVSLDFHAVWKPTQQERSSFPSIFAGLQPVQTATEL</sequence>
<dbReference type="SUPFAM" id="SSF46785">
    <property type="entry name" value="Winged helix' DNA-binding domain"/>
    <property type="match status" value="1"/>
</dbReference>
<organism evidence="6 7">
    <name type="scientific">Epibacterium ulvae</name>
    <dbReference type="NCBI Taxonomy" id="1156985"/>
    <lineage>
        <taxon>Bacteria</taxon>
        <taxon>Pseudomonadati</taxon>
        <taxon>Pseudomonadota</taxon>
        <taxon>Alphaproteobacteria</taxon>
        <taxon>Rhodobacterales</taxon>
        <taxon>Roseobacteraceae</taxon>
        <taxon>Epibacterium</taxon>
    </lineage>
</organism>
<dbReference type="AlphaFoldDB" id="A0A1G5R9L4"/>
<evidence type="ECO:0000256" key="2">
    <source>
        <dbReference type="ARBA" id="ARBA00023015"/>
    </source>
</evidence>
<dbReference type="STRING" id="1156985.SAMN04488118_1119"/>
<evidence type="ECO:0000256" key="1">
    <source>
        <dbReference type="ARBA" id="ARBA00009437"/>
    </source>
</evidence>
<evidence type="ECO:0000259" key="5">
    <source>
        <dbReference type="PROSITE" id="PS50931"/>
    </source>
</evidence>
<protein>
    <submittedName>
        <fullName evidence="6">DNA-binding transcriptional regulator, LysR family</fullName>
    </submittedName>
</protein>
<keyword evidence="4" id="KW-0804">Transcription</keyword>
<dbReference type="FunFam" id="1.10.10.10:FF:000001">
    <property type="entry name" value="LysR family transcriptional regulator"/>
    <property type="match status" value="1"/>
</dbReference>
<evidence type="ECO:0000313" key="6">
    <source>
        <dbReference type="EMBL" id="SCZ70783.1"/>
    </source>
</evidence>
<evidence type="ECO:0000256" key="4">
    <source>
        <dbReference type="ARBA" id="ARBA00023163"/>
    </source>
</evidence>
<dbReference type="OrthoDB" id="7639163at2"/>